<evidence type="ECO:0008006" key="12">
    <source>
        <dbReference type="Google" id="ProtNLM"/>
    </source>
</evidence>
<protein>
    <recommendedName>
        <fullName evidence="12">MADS-box protein FBP24</fullName>
    </recommendedName>
</protein>
<sequence length="285" mass="33001">MGRGKITISRIENRTTRQVTFAKRRAGLIKKTHELSVLCDAQIGLVIFSSTGKMFQYCSESSSMEELIQRYQVARGTRIFQHNDTEYMNAELRKMRRETHSLELSLQRYTGEDLSCVRFEDLVELEQQLEESVNRVRARKFEVLQQQIDNLRATTKRREEENEQLFHLIQIKAHQDAAFGHEQAHEAEQVENVQILPKSEEHRHVLDQFPFGGEEQPSSVLKLAMPQTQFNPYSLQPPHQPSLLDFNLSGRSIYGTYTYIVIRAFSITISAASTIIACILVFDYM</sequence>
<dbReference type="Pfam" id="PF00319">
    <property type="entry name" value="SRF-TF"/>
    <property type="match status" value="1"/>
</dbReference>
<dbReference type="Proteomes" id="UP000507222">
    <property type="component" value="Unassembled WGS sequence"/>
</dbReference>
<dbReference type="Pfam" id="PF01486">
    <property type="entry name" value="K-box"/>
    <property type="match status" value="1"/>
</dbReference>
<dbReference type="SMART" id="SM00432">
    <property type="entry name" value="MADS"/>
    <property type="match status" value="1"/>
</dbReference>
<dbReference type="PRINTS" id="PR00404">
    <property type="entry name" value="MADSDOMAIN"/>
</dbReference>
<keyword evidence="7" id="KW-0812">Transmembrane</keyword>
<dbReference type="EMBL" id="CAEKDK010000004">
    <property type="protein sequence ID" value="CAB4276760.1"/>
    <property type="molecule type" value="Genomic_DNA"/>
</dbReference>
<evidence type="ECO:0000256" key="1">
    <source>
        <dbReference type="ARBA" id="ARBA00004123"/>
    </source>
</evidence>
<dbReference type="InterPro" id="IPR033896">
    <property type="entry name" value="MEF2-like_N"/>
</dbReference>
<evidence type="ECO:0000256" key="5">
    <source>
        <dbReference type="ARBA" id="ARBA00023242"/>
    </source>
</evidence>
<feature type="coiled-coil region" evidence="6">
    <location>
        <begin position="119"/>
        <end position="164"/>
    </location>
</feature>
<feature type="domain" description="MADS-box" evidence="8">
    <location>
        <begin position="1"/>
        <end position="61"/>
    </location>
</feature>
<evidence type="ECO:0000259" key="9">
    <source>
        <dbReference type="PROSITE" id="PS51297"/>
    </source>
</evidence>
<keyword evidence="4" id="KW-0804">Transcription</keyword>
<evidence type="ECO:0000256" key="4">
    <source>
        <dbReference type="ARBA" id="ARBA00023163"/>
    </source>
</evidence>
<feature type="domain" description="K-box" evidence="9">
    <location>
        <begin position="85"/>
        <end position="177"/>
    </location>
</feature>
<dbReference type="AlphaFoldDB" id="A0A6J5UJN6"/>
<dbReference type="GO" id="GO:0045944">
    <property type="term" value="P:positive regulation of transcription by RNA polymerase II"/>
    <property type="evidence" value="ECO:0007669"/>
    <property type="project" value="InterPro"/>
</dbReference>
<dbReference type="PANTHER" id="PTHR48019">
    <property type="entry name" value="SERUM RESPONSE FACTOR HOMOLOG"/>
    <property type="match status" value="1"/>
</dbReference>
<organism evidence="10 11">
    <name type="scientific">Prunus armeniaca</name>
    <name type="common">Apricot</name>
    <name type="synonym">Armeniaca vulgaris</name>
    <dbReference type="NCBI Taxonomy" id="36596"/>
    <lineage>
        <taxon>Eukaryota</taxon>
        <taxon>Viridiplantae</taxon>
        <taxon>Streptophyta</taxon>
        <taxon>Embryophyta</taxon>
        <taxon>Tracheophyta</taxon>
        <taxon>Spermatophyta</taxon>
        <taxon>Magnoliopsida</taxon>
        <taxon>eudicotyledons</taxon>
        <taxon>Gunneridae</taxon>
        <taxon>Pentapetalae</taxon>
        <taxon>rosids</taxon>
        <taxon>fabids</taxon>
        <taxon>Rosales</taxon>
        <taxon>Rosaceae</taxon>
        <taxon>Amygdaloideae</taxon>
        <taxon>Amygdaleae</taxon>
        <taxon>Prunus</taxon>
    </lineage>
</organism>
<dbReference type="PROSITE" id="PS00350">
    <property type="entry name" value="MADS_BOX_1"/>
    <property type="match status" value="1"/>
</dbReference>
<dbReference type="PROSITE" id="PS51297">
    <property type="entry name" value="K_BOX"/>
    <property type="match status" value="1"/>
</dbReference>
<dbReference type="InterPro" id="IPR036879">
    <property type="entry name" value="TF_MADSbox_sf"/>
</dbReference>
<keyword evidence="7" id="KW-0472">Membrane</keyword>
<gene>
    <name evidence="10" type="ORF">CURHAP_LOCUS26012</name>
</gene>
<feature type="transmembrane region" description="Helical" evidence="7">
    <location>
        <begin position="260"/>
        <end position="282"/>
    </location>
</feature>
<dbReference type="GO" id="GO:0000977">
    <property type="term" value="F:RNA polymerase II transcription regulatory region sequence-specific DNA binding"/>
    <property type="evidence" value="ECO:0007669"/>
    <property type="project" value="InterPro"/>
</dbReference>
<dbReference type="GO" id="GO:0005634">
    <property type="term" value="C:nucleus"/>
    <property type="evidence" value="ECO:0007669"/>
    <property type="project" value="UniProtKB-SubCell"/>
</dbReference>
<evidence type="ECO:0000313" key="10">
    <source>
        <dbReference type="EMBL" id="CAB4276760.1"/>
    </source>
</evidence>
<keyword evidence="6" id="KW-0175">Coiled coil</keyword>
<keyword evidence="3" id="KW-0238">DNA-binding</keyword>
<comment type="subcellular location">
    <subcellularLocation>
        <location evidence="1">Nucleus</location>
    </subcellularLocation>
</comment>
<reference evidence="10 11" key="1">
    <citation type="submission" date="2020-05" db="EMBL/GenBank/DDBJ databases">
        <authorList>
            <person name="Campoy J."/>
            <person name="Schneeberger K."/>
            <person name="Spophaly S."/>
        </authorList>
    </citation>
    <scope>NUCLEOTIDE SEQUENCE [LARGE SCALE GENOMIC DNA]</scope>
    <source>
        <strain evidence="10">PruArmRojPasFocal</strain>
    </source>
</reference>
<dbReference type="GO" id="GO:0003700">
    <property type="term" value="F:DNA-binding transcription factor activity"/>
    <property type="evidence" value="ECO:0007669"/>
    <property type="project" value="InterPro"/>
</dbReference>
<name>A0A6J5UJN6_PRUAR</name>
<dbReference type="InterPro" id="IPR002100">
    <property type="entry name" value="TF_MADSbox"/>
</dbReference>
<keyword evidence="2" id="KW-0805">Transcription regulation</keyword>
<dbReference type="CDD" id="cd00265">
    <property type="entry name" value="MADS_MEF2_like"/>
    <property type="match status" value="1"/>
</dbReference>
<evidence type="ECO:0000256" key="7">
    <source>
        <dbReference type="SAM" id="Phobius"/>
    </source>
</evidence>
<dbReference type="GO" id="GO:0046983">
    <property type="term" value="F:protein dimerization activity"/>
    <property type="evidence" value="ECO:0007669"/>
    <property type="project" value="InterPro"/>
</dbReference>
<evidence type="ECO:0000313" key="11">
    <source>
        <dbReference type="Proteomes" id="UP000507222"/>
    </source>
</evidence>
<dbReference type="InterPro" id="IPR050142">
    <property type="entry name" value="MADS-box/MEF2_TF"/>
</dbReference>
<dbReference type="SUPFAM" id="SSF55455">
    <property type="entry name" value="SRF-like"/>
    <property type="match status" value="1"/>
</dbReference>
<dbReference type="Gene3D" id="3.40.1810.10">
    <property type="entry name" value="Transcription factor, MADS-box"/>
    <property type="match status" value="1"/>
</dbReference>
<proteinExistence type="predicted"/>
<dbReference type="PROSITE" id="PS50066">
    <property type="entry name" value="MADS_BOX_2"/>
    <property type="match status" value="1"/>
</dbReference>
<dbReference type="InterPro" id="IPR002487">
    <property type="entry name" value="TF_Kbox"/>
</dbReference>
<evidence type="ECO:0000256" key="6">
    <source>
        <dbReference type="SAM" id="Coils"/>
    </source>
</evidence>
<evidence type="ECO:0000256" key="2">
    <source>
        <dbReference type="ARBA" id="ARBA00023015"/>
    </source>
</evidence>
<evidence type="ECO:0000259" key="8">
    <source>
        <dbReference type="PROSITE" id="PS50066"/>
    </source>
</evidence>
<evidence type="ECO:0000256" key="3">
    <source>
        <dbReference type="ARBA" id="ARBA00023125"/>
    </source>
</evidence>
<keyword evidence="7" id="KW-1133">Transmembrane helix</keyword>
<keyword evidence="5" id="KW-0539">Nucleus</keyword>
<accession>A0A6J5UJN6</accession>